<dbReference type="SUPFAM" id="SSF50249">
    <property type="entry name" value="Nucleic acid-binding proteins"/>
    <property type="match status" value="1"/>
</dbReference>
<feature type="domain" description="Amine oxidase" evidence="6">
    <location>
        <begin position="67"/>
        <end position="155"/>
    </location>
</feature>
<dbReference type="InterPro" id="IPR002937">
    <property type="entry name" value="Amino_oxidase"/>
</dbReference>
<dbReference type="SUPFAM" id="SSF50978">
    <property type="entry name" value="WD40 repeat-like"/>
    <property type="match status" value="1"/>
</dbReference>
<dbReference type="PROSITE" id="PS50082">
    <property type="entry name" value="WD_REPEATS_2"/>
    <property type="match status" value="4"/>
</dbReference>
<evidence type="ECO:0000256" key="3">
    <source>
        <dbReference type="HAMAP-Rule" id="MF_03037"/>
    </source>
</evidence>
<accession>A0ABQ8CAZ5</accession>
<keyword evidence="8" id="KW-1185">Reference proteome</keyword>
<dbReference type="Pfam" id="PF00400">
    <property type="entry name" value="WD40"/>
    <property type="match status" value="5"/>
</dbReference>
<dbReference type="CDD" id="cd00200">
    <property type="entry name" value="WD40"/>
    <property type="match status" value="1"/>
</dbReference>
<feature type="repeat" description="WD" evidence="4">
    <location>
        <begin position="504"/>
        <end position="536"/>
    </location>
</feature>
<keyword evidence="5" id="KW-0472">Membrane</keyword>
<dbReference type="Gene3D" id="3.50.50.60">
    <property type="entry name" value="FAD/NAD(P)-binding domain"/>
    <property type="match status" value="1"/>
</dbReference>
<dbReference type="InterPro" id="IPR036322">
    <property type="entry name" value="WD40_repeat_dom_sf"/>
</dbReference>
<feature type="transmembrane region" description="Helical" evidence="5">
    <location>
        <begin position="98"/>
        <end position="120"/>
    </location>
</feature>
<dbReference type="InterPro" id="IPR036188">
    <property type="entry name" value="FAD/NAD-bd_sf"/>
</dbReference>
<dbReference type="InterPro" id="IPR015943">
    <property type="entry name" value="WD40/YVTN_repeat-like_dom_sf"/>
</dbReference>
<dbReference type="PROSITE" id="PS50294">
    <property type="entry name" value="WD_REPEATS_REGION"/>
    <property type="match status" value="4"/>
</dbReference>
<dbReference type="SUPFAM" id="SSF51905">
    <property type="entry name" value="FAD/NAD(P)-binding domain"/>
    <property type="match status" value="1"/>
</dbReference>
<dbReference type="InterPro" id="IPR019775">
    <property type="entry name" value="WD40_repeat_CS"/>
</dbReference>
<evidence type="ECO:0000256" key="4">
    <source>
        <dbReference type="PROSITE-ProRule" id="PRU00221"/>
    </source>
</evidence>
<organism evidence="7 8">
    <name type="scientific">Brassica napus</name>
    <name type="common">Rape</name>
    <dbReference type="NCBI Taxonomy" id="3708"/>
    <lineage>
        <taxon>Eukaryota</taxon>
        <taxon>Viridiplantae</taxon>
        <taxon>Streptophyta</taxon>
        <taxon>Embryophyta</taxon>
        <taxon>Tracheophyta</taxon>
        <taxon>Spermatophyta</taxon>
        <taxon>Magnoliopsida</taxon>
        <taxon>eudicotyledons</taxon>
        <taxon>Gunneridae</taxon>
        <taxon>Pentapetalae</taxon>
        <taxon>rosids</taxon>
        <taxon>malvids</taxon>
        <taxon>Brassicales</taxon>
        <taxon>Brassicaceae</taxon>
        <taxon>Brassiceae</taxon>
        <taxon>Brassica</taxon>
    </lineage>
</organism>
<dbReference type="Pfam" id="PF01593">
    <property type="entry name" value="Amino_oxidase"/>
    <property type="match status" value="1"/>
</dbReference>
<comment type="similarity">
    <text evidence="3">Belongs to the WD repeat CIA1 family.</text>
</comment>
<dbReference type="HAMAP" id="MF_03037">
    <property type="entry name" value="ciao1"/>
    <property type="match status" value="1"/>
</dbReference>
<proteinExistence type="inferred from homology"/>
<evidence type="ECO:0000313" key="7">
    <source>
        <dbReference type="EMBL" id="KAH0914220.1"/>
    </source>
</evidence>
<dbReference type="InterPro" id="IPR001680">
    <property type="entry name" value="WD40_rpt"/>
</dbReference>
<evidence type="ECO:0000313" key="8">
    <source>
        <dbReference type="Proteomes" id="UP000824890"/>
    </source>
</evidence>
<dbReference type="InterPro" id="IPR012340">
    <property type="entry name" value="NA-bd_OB-fold"/>
</dbReference>
<dbReference type="PROSITE" id="PS00678">
    <property type="entry name" value="WD_REPEATS_1"/>
    <property type="match status" value="1"/>
</dbReference>
<dbReference type="InterPro" id="IPR028608">
    <property type="entry name" value="CIAO1/Cia1"/>
</dbReference>
<dbReference type="Gene3D" id="2.40.50.140">
    <property type="entry name" value="Nucleic acid-binding proteins"/>
    <property type="match status" value="1"/>
</dbReference>
<protein>
    <recommendedName>
        <fullName evidence="3">Probable cytosolic iron-sulfur protein assembly protein CIAO1 homolog</fullName>
    </recommendedName>
</protein>
<reference evidence="7 8" key="1">
    <citation type="submission" date="2021-05" db="EMBL/GenBank/DDBJ databases">
        <title>Genome Assembly of Synthetic Allotetraploid Brassica napus Reveals Homoeologous Exchanges between Subgenomes.</title>
        <authorList>
            <person name="Davis J.T."/>
        </authorList>
    </citation>
    <scope>NUCLEOTIDE SEQUENCE [LARGE SCALE GENOMIC DNA]</scope>
    <source>
        <strain evidence="8">cv. Da-Ae</strain>
        <tissue evidence="7">Seedling</tissue>
    </source>
</reference>
<dbReference type="Proteomes" id="UP000824890">
    <property type="component" value="Unassembled WGS sequence"/>
</dbReference>
<comment type="caution">
    <text evidence="7">The sequence shown here is derived from an EMBL/GenBank/DDBJ whole genome shotgun (WGS) entry which is preliminary data.</text>
</comment>
<keyword evidence="5" id="KW-0812">Transmembrane</keyword>
<evidence type="ECO:0000256" key="5">
    <source>
        <dbReference type="SAM" id="Phobius"/>
    </source>
</evidence>
<keyword evidence="5" id="KW-1133">Transmembrane helix</keyword>
<dbReference type="InterPro" id="IPR020472">
    <property type="entry name" value="WD40_PAC1"/>
</dbReference>
<evidence type="ECO:0000256" key="1">
    <source>
        <dbReference type="ARBA" id="ARBA00022574"/>
    </source>
</evidence>
<dbReference type="EMBL" id="JAGKQM010000008">
    <property type="protein sequence ID" value="KAH0914220.1"/>
    <property type="molecule type" value="Genomic_DNA"/>
</dbReference>
<comment type="function">
    <text evidence="3">Essential component of the cytosolic iron-sulfur (Fe/S) protein assembly machinery. Required for the maturation of extramitochondrial Fe/S proteins.</text>
</comment>
<keyword evidence="1 4" id="KW-0853">WD repeat</keyword>
<dbReference type="PANTHER" id="PTHR19920">
    <property type="entry name" value="WD40 PROTEIN CIAO1"/>
    <property type="match status" value="1"/>
</dbReference>
<evidence type="ECO:0000259" key="6">
    <source>
        <dbReference type="Pfam" id="PF01593"/>
    </source>
</evidence>
<sequence>MQQSQNCKICGNEAIHSCRLSTPNLKVLFVFGSSLLNNTISRFYNEHDLSASPEAGQCGAVFRDRDISGLAAARNLYEASTNVTVLKSSDRIGGRSTLITPLVVLLIWELLGEVFLIYMLHGVSNDNPLAPIIRRLGVTLYRTSGEHSILFDHDLERYPFPAFMDFMTCTGIKFRRSLSLKLEMHSRGFSKRWRKLGMKLLRAGSGSRIFEVLSQIDWYYVSCTRCSKKLDRSAASLRRNQCVNHNVTNVVKYRVELLVDDGKNYAIFLVFDKEMLKLAKQDAAALLLDEVNGGVGKKLKAELGGKDLDFHIRVTPYNFSPDHRTFTIFAISDSFNTEMDLMEKLELVELPKLEGHTDRVWNVFWNPVSTLPILASCSGNNTTVLEETHTRTVRSCAWSPSGKLLATASFDGTTAIWQNFGDEFECISNLEGHENKVKSVSWNAAGSYLATCSRDKSVWIWEVLGGANEYDCAAVVNGHTQDLKMVQWHPTMNVLFSCSFDNTINGHSSTVWAISFNAAGDKMVTCSDDLTLKIWETDIAMMHSGEAYAYWTHLCTLSGYHDRTIYSAHWSRDNIIASGAGDDAIRLFVDSNNDLWALATSFHIYTSNVVCMCNQADGPSYILLLKKENAHDVDVNSVQWSPGEENRLLASASDDGMVKIWQLATKQ</sequence>
<feature type="repeat" description="WD" evidence="4">
    <location>
        <begin position="628"/>
        <end position="667"/>
    </location>
</feature>
<feature type="repeat" description="WD" evidence="4">
    <location>
        <begin position="386"/>
        <end position="418"/>
    </location>
</feature>
<keyword evidence="2" id="KW-0677">Repeat</keyword>
<dbReference type="SMART" id="SM00320">
    <property type="entry name" value="WD40"/>
    <property type="match status" value="5"/>
</dbReference>
<feature type="repeat" description="WD" evidence="4">
    <location>
        <begin position="430"/>
        <end position="463"/>
    </location>
</feature>
<gene>
    <name evidence="7" type="ORF">HID58_028666</name>
</gene>
<name>A0ABQ8CAZ5_BRANA</name>
<dbReference type="PRINTS" id="PR00320">
    <property type="entry name" value="GPROTEINBRPT"/>
</dbReference>
<dbReference type="Gene3D" id="2.130.10.10">
    <property type="entry name" value="YVTN repeat-like/Quinoprotein amine dehydrogenase"/>
    <property type="match status" value="1"/>
</dbReference>
<dbReference type="PANTHER" id="PTHR19920:SF2">
    <property type="entry name" value="CYTOSOLIC IRON-SULFUR PROTEIN ASSEMBLY PROTEIN CIAO1 HOMOLOG-RELATED"/>
    <property type="match status" value="1"/>
</dbReference>
<evidence type="ECO:0000256" key="2">
    <source>
        <dbReference type="ARBA" id="ARBA00022737"/>
    </source>
</evidence>